<proteinExistence type="inferred from homology"/>
<feature type="binding site" evidence="7">
    <location>
        <position position="541"/>
    </location>
    <ligand>
        <name>Zn(2+)</name>
        <dbReference type="ChEBI" id="CHEBI:29105"/>
        <label>1</label>
    </ligand>
</feature>
<dbReference type="PANTHER" id="PTHR11347">
    <property type="entry name" value="CYCLIC NUCLEOTIDE PHOSPHODIESTERASE"/>
    <property type="match status" value="1"/>
</dbReference>
<feature type="binding site" evidence="6">
    <location>
        <begin position="499"/>
        <end position="503"/>
    </location>
    <ligand>
        <name>AMP</name>
        <dbReference type="ChEBI" id="CHEBI:456215"/>
    </ligand>
</feature>
<dbReference type="InterPro" id="IPR003018">
    <property type="entry name" value="GAF"/>
</dbReference>
<dbReference type="Gene3D" id="1.10.1300.10">
    <property type="entry name" value="3'5'-cyclic nucleotide phosphodiesterase, catalytic domain"/>
    <property type="match status" value="1"/>
</dbReference>
<keyword evidence="3 7" id="KW-0479">Metal-binding</keyword>
<evidence type="ECO:0000256" key="3">
    <source>
        <dbReference type="ARBA" id="ARBA00022723"/>
    </source>
</evidence>
<evidence type="ECO:0000259" key="9">
    <source>
        <dbReference type="PROSITE" id="PS51845"/>
    </source>
</evidence>
<evidence type="ECO:0000313" key="11">
    <source>
        <dbReference type="Proteomes" id="UP000807504"/>
    </source>
</evidence>
<keyword evidence="11" id="KW-1185">Reference proteome</keyword>
<protein>
    <recommendedName>
        <fullName evidence="8">Phosphodiesterase</fullName>
        <ecNumber evidence="8">3.1.4.-</ecNumber>
    </recommendedName>
</protein>
<feature type="binding site" evidence="6">
    <location>
        <position position="652"/>
    </location>
    <ligand>
        <name>AMP</name>
        <dbReference type="ChEBI" id="CHEBI:456215"/>
    </ligand>
</feature>
<feature type="binding site" evidence="7">
    <location>
        <position position="652"/>
    </location>
    <ligand>
        <name>Zn(2+)</name>
        <dbReference type="ChEBI" id="CHEBI:29105"/>
        <label>1</label>
    </ligand>
</feature>
<dbReference type="Gene3D" id="3.30.450.40">
    <property type="match status" value="2"/>
</dbReference>
<dbReference type="SMART" id="SM00471">
    <property type="entry name" value="HDc"/>
    <property type="match status" value="1"/>
</dbReference>
<dbReference type="GO" id="GO:0004114">
    <property type="term" value="F:3',5'-cyclic-nucleotide phosphodiesterase activity"/>
    <property type="evidence" value="ECO:0007669"/>
    <property type="project" value="InterPro"/>
</dbReference>
<dbReference type="InterPro" id="IPR036971">
    <property type="entry name" value="PDEase_catalytic_dom_sf"/>
</dbReference>
<evidence type="ECO:0000256" key="5">
    <source>
        <dbReference type="PIRSR" id="PIRSR623088-1"/>
    </source>
</evidence>
<organism evidence="10 11">
    <name type="scientific">Argiope bruennichi</name>
    <name type="common">Wasp spider</name>
    <name type="synonym">Aranea bruennichi</name>
    <dbReference type="NCBI Taxonomy" id="94029"/>
    <lineage>
        <taxon>Eukaryota</taxon>
        <taxon>Metazoa</taxon>
        <taxon>Ecdysozoa</taxon>
        <taxon>Arthropoda</taxon>
        <taxon>Chelicerata</taxon>
        <taxon>Arachnida</taxon>
        <taxon>Araneae</taxon>
        <taxon>Araneomorphae</taxon>
        <taxon>Entelegynae</taxon>
        <taxon>Araneoidea</taxon>
        <taxon>Araneidae</taxon>
        <taxon>Argiope</taxon>
    </lineage>
</organism>
<evidence type="ECO:0000313" key="10">
    <source>
        <dbReference type="EMBL" id="KAF8766426.1"/>
    </source>
</evidence>
<evidence type="ECO:0000256" key="1">
    <source>
        <dbReference type="ARBA" id="ARBA00007648"/>
    </source>
</evidence>
<dbReference type="PROSITE" id="PS00126">
    <property type="entry name" value="PDEASE_I_1"/>
    <property type="match status" value="1"/>
</dbReference>
<dbReference type="Pfam" id="PF01590">
    <property type="entry name" value="GAF"/>
    <property type="match status" value="1"/>
</dbReference>
<dbReference type="FunFam" id="3.30.450.40:FF:000007">
    <property type="entry name" value="Phosphodiesterase"/>
    <property type="match status" value="1"/>
</dbReference>
<feature type="domain" description="PDEase" evidence="9">
    <location>
        <begin position="420"/>
        <end position="746"/>
    </location>
</feature>
<comment type="caution">
    <text evidence="10">The sequence shown here is derived from an EMBL/GenBank/DDBJ whole genome shotgun (WGS) entry which is preliminary data.</text>
</comment>
<dbReference type="GO" id="GO:0046872">
    <property type="term" value="F:metal ion binding"/>
    <property type="evidence" value="ECO:0007669"/>
    <property type="project" value="UniProtKB-KW"/>
</dbReference>
<evidence type="ECO:0000256" key="2">
    <source>
        <dbReference type="ARBA" id="ARBA00022535"/>
    </source>
</evidence>
<dbReference type="PROSITE" id="PS51845">
    <property type="entry name" value="PDEASE_I_2"/>
    <property type="match status" value="1"/>
</dbReference>
<dbReference type="InterPro" id="IPR002073">
    <property type="entry name" value="PDEase_catalytic_dom"/>
</dbReference>
<dbReference type="PRINTS" id="PR00387">
    <property type="entry name" value="PDIESTERASE1"/>
</dbReference>
<dbReference type="InterPro" id="IPR023174">
    <property type="entry name" value="PDEase_CS"/>
</dbReference>
<dbReference type="GO" id="GO:0007165">
    <property type="term" value="P:signal transduction"/>
    <property type="evidence" value="ECO:0007669"/>
    <property type="project" value="InterPro"/>
</dbReference>
<accession>A0A8T0E592</accession>
<dbReference type="FunFam" id="1.10.1300.10:FF:000009">
    <property type="entry name" value="Phosphodiesterase"/>
    <property type="match status" value="1"/>
</dbReference>
<name>A0A8T0E592_ARGBR</name>
<dbReference type="EC" id="3.1.4.-" evidence="8"/>
<reference evidence="10" key="1">
    <citation type="journal article" date="2020" name="bioRxiv">
        <title>Chromosome-level reference genome of the European wasp spider Argiope bruennichi: a resource for studies on range expansion and evolutionary adaptation.</title>
        <authorList>
            <person name="Sheffer M.M."/>
            <person name="Hoppe A."/>
            <person name="Krehenwinkel H."/>
            <person name="Uhl G."/>
            <person name="Kuss A.W."/>
            <person name="Jensen L."/>
            <person name="Jensen C."/>
            <person name="Gillespie R.G."/>
            <person name="Hoff K.J."/>
            <person name="Prost S."/>
        </authorList>
    </citation>
    <scope>NUCLEOTIDE SEQUENCE</scope>
</reference>
<sequence>MPKMKMLNDNSVDGTVRHFSSPLLPPPRVPFATGSIRVPLLSSSHSTSVLRTSRDMSCDDEEEPARAEKLLRLIESLDEDSYSCLQIKVNQYLKRESDSQHSFILNVSKDEQEIFCTVMSDKVLEERLSFPIQSNSFRTAIKENRSLTLEDINQDQVSVIESSLDSSIESLLCVPVPSVRKNSISMIVCLANKEGSFEECDEEMVQQAFRCVCPILLRAAACEEERRLREECQSLLTVAKNLFTHLDDVTLLLREIMAQARHLTKAERCSLFLLEKERNELVAKVFDGNVAEDGTETSVEVRIPADQGIAGHVATSGELLNIHDAYAHPLFYRKMDETTGFKTRNILCFPIKDDKGVIGVAELCNKINGRCFSFFDEEIAKAFAIYCGISIMHSLMWKKVRDAQHRSRLSNELMMYHMQVLPEDVKKLAETEIPPPEELSEDFAKFTFIPRSLKEQEMTLAVMCMFQDLGMIRRWRIPIDTLAKFVLMVKKGYRDPPYHNWMHAFAVAHFCYLMHKNVNLMGNYLSELESLALFVACLCHDLDHRGTNNNFQVASKSDLAALYCSEGSVMERHHFAQAMAILNTDGCNILENLSRKEYTQCLDCMRDVILATDLAHHLRIVEDIETMSREGYDVDNQSHHQLLLCLLITCCDLSDQTKDWKSSKKIAELIYNEFFSQGDLEKAMGVHPSEMMDREKACIPELQIGFIKNIVHPAYKVLTTIFPEVIETLTAVETNRVFWERMRDVYKRRYSNSTSSLDMFEDESLEQEVLAISCDSDEAPLA</sequence>
<reference evidence="10" key="2">
    <citation type="submission" date="2020-06" db="EMBL/GenBank/DDBJ databases">
        <authorList>
            <person name="Sheffer M."/>
        </authorList>
    </citation>
    <scope>NUCLEOTIDE SEQUENCE</scope>
</reference>
<feature type="binding site" evidence="7">
    <location>
        <position position="541"/>
    </location>
    <ligand>
        <name>Zn(2+)</name>
        <dbReference type="ChEBI" id="CHEBI:29105"/>
        <label>2</label>
    </ligand>
</feature>
<evidence type="ECO:0000256" key="6">
    <source>
        <dbReference type="PIRSR" id="PIRSR623088-2"/>
    </source>
</evidence>
<evidence type="ECO:0000256" key="4">
    <source>
        <dbReference type="ARBA" id="ARBA00022801"/>
    </source>
</evidence>
<feature type="binding site" evidence="7">
    <location>
        <position position="540"/>
    </location>
    <ligand>
        <name>Zn(2+)</name>
        <dbReference type="ChEBI" id="CHEBI:29105"/>
        <label>1</label>
    </ligand>
</feature>
<keyword evidence="2" id="KW-0140">cGMP</keyword>
<gene>
    <name evidence="10" type="ORF">HNY73_019491</name>
</gene>
<feature type="binding site" evidence="7">
    <location>
        <position position="503"/>
    </location>
    <ligand>
        <name>Zn(2+)</name>
        <dbReference type="ChEBI" id="CHEBI:29105"/>
        <label>1</label>
    </ligand>
</feature>
<feature type="active site" description="Proton donor" evidence="5">
    <location>
        <position position="499"/>
    </location>
</feature>
<dbReference type="AlphaFoldDB" id="A0A8T0E592"/>
<dbReference type="InterPro" id="IPR023088">
    <property type="entry name" value="PDEase"/>
</dbReference>
<keyword evidence="4 8" id="KW-0378">Hydrolase</keyword>
<dbReference type="SMART" id="SM00065">
    <property type="entry name" value="GAF"/>
    <property type="match status" value="2"/>
</dbReference>
<dbReference type="Pfam" id="PF00233">
    <property type="entry name" value="PDEase_I"/>
    <property type="match status" value="1"/>
</dbReference>
<dbReference type="InterPro" id="IPR029016">
    <property type="entry name" value="GAF-like_dom_sf"/>
</dbReference>
<comment type="cofactor">
    <cofactor evidence="8">
        <name>a divalent metal cation</name>
        <dbReference type="ChEBI" id="CHEBI:60240"/>
    </cofactor>
    <text evidence="8">Binds 2 divalent metal cations per subunit. Site 1 may preferentially bind zinc ions, while site 2 has a preference for magnesium and/or manganese ions.</text>
</comment>
<dbReference type="InterPro" id="IPR003607">
    <property type="entry name" value="HD/PDEase_dom"/>
</dbReference>
<dbReference type="SUPFAM" id="SSF109604">
    <property type="entry name" value="HD-domain/PDEase-like"/>
    <property type="match status" value="1"/>
</dbReference>
<dbReference type="CDD" id="cd00077">
    <property type="entry name" value="HDc"/>
    <property type="match status" value="1"/>
</dbReference>
<comment type="similarity">
    <text evidence="1 8">Belongs to the cyclic nucleotide phosphodiesterase family.</text>
</comment>
<evidence type="ECO:0000256" key="8">
    <source>
        <dbReference type="RuleBase" id="RU363067"/>
    </source>
</evidence>
<dbReference type="Proteomes" id="UP000807504">
    <property type="component" value="Unassembled WGS sequence"/>
</dbReference>
<dbReference type="SUPFAM" id="SSF55781">
    <property type="entry name" value="GAF domain-like"/>
    <property type="match status" value="2"/>
</dbReference>
<dbReference type="EMBL" id="JABXBU010002230">
    <property type="protein sequence ID" value="KAF8766426.1"/>
    <property type="molecule type" value="Genomic_DNA"/>
</dbReference>
<evidence type="ECO:0000256" key="7">
    <source>
        <dbReference type="PIRSR" id="PIRSR623088-3"/>
    </source>
</evidence>
<feature type="binding site" evidence="6">
    <location>
        <position position="541"/>
    </location>
    <ligand>
        <name>AMP</name>
        <dbReference type="ChEBI" id="CHEBI:456215"/>
    </ligand>
</feature>
<feature type="binding site" evidence="6">
    <location>
        <position position="703"/>
    </location>
    <ligand>
        <name>AMP</name>
        <dbReference type="ChEBI" id="CHEBI:456215"/>
    </ligand>
</feature>